<feature type="chain" id="PRO_5043473674" description="Protein TIC 20" evidence="2">
    <location>
        <begin position="21"/>
        <end position="92"/>
    </location>
</feature>
<accession>A0AAV7EJR5</accession>
<name>A0AAV7EJR5_ARIFI</name>
<evidence type="ECO:0000313" key="4">
    <source>
        <dbReference type="Proteomes" id="UP000825729"/>
    </source>
</evidence>
<dbReference type="EMBL" id="JAINDJ010000004">
    <property type="protein sequence ID" value="KAG9448626.1"/>
    <property type="molecule type" value="Genomic_DNA"/>
</dbReference>
<sequence length="92" mass="10304">MAAAAALLSVSLSPHCLLFATPILIRPLKTFPRLLSLSRRSKLGIRTKRRRPISSQSRNDSADPPDRLISAICYFYPFFDGVQYEIPILVGM</sequence>
<gene>
    <name evidence="3" type="ORF">H6P81_008591</name>
</gene>
<organism evidence="3 4">
    <name type="scientific">Aristolochia fimbriata</name>
    <name type="common">White veined hardy Dutchman's pipe vine</name>
    <dbReference type="NCBI Taxonomy" id="158543"/>
    <lineage>
        <taxon>Eukaryota</taxon>
        <taxon>Viridiplantae</taxon>
        <taxon>Streptophyta</taxon>
        <taxon>Embryophyta</taxon>
        <taxon>Tracheophyta</taxon>
        <taxon>Spermatophyta</taxon>
        <taxon>Magnoliopsida</taxon>
        <taxon>Magnoliidae</taxon>
        <taxon>Piperales</taxon>
        <taxon>Aristolochiaceae</taxon>
        <taxon>Aristolochia</taxon>
    </lineage>
</organism>
<dbReference type="AlphaFoldDB" id="A0AAV7EJR5"/>
<evidence type="ECO:0000313" key="3">
    <source>
        <dbReference type="EMBL" id="KAG9448626.1"/>
    </source>
</evidence>
<keyword evidence="4" id="KW-1185">Reference proteome</keyword>
<keyword evidence="2" id="KW-0732">Signal</keyword>
<feature type="region of interest" description="Disordered" evidence="1">
    <location>
        <begin position="46"/>
        <end position="66"/>
    </location>
</feature>
<evidence type="ECO:0000256" key="1">
    <source>
        <dbReference type="SAM" id="MobiDB-lite"/>
    </source>
</evidence>
<dbReference type="Proteomes" id="UP000825729">
    <property type="component" value="Unassembled WGS sequence"/>
</dbReference>
<proteinExistence type="predicted"/>
<feature type="signal peptide" evidence="2">
    <location>
        <begin position="1"/>
        <end position="20"/>
    </location>
</feature>
<evidence type="ECO:0008006" key="5">
    <source>
        <dbReference type="Google" id="ProtNLM"/>
    </source>
</evidence>
<evidence type="ECO:0000256" key="2">
    <source>
        <dbReference type="SAM" id="SignalP"/>
    </source>
</evidence>
<comment type="caution">
    <text evidence="3">The sequence shown here is derived from an EMBL/GenBank/DDBJ whole genome shotgun (WGS) entry which is preliminary data.</text>
</comment>
<protein>
    <recommendedName>
        <fullName evidence="5">Protein TIC 20</fullName>
    </recommendedName>
</protein>
<reference evidence="3 4" key="1">
    <citation type="submission" date="2021-07" db="EMBL/GenBank/DDBJ databases">
        <title>The Aristolochia fimbriata genome: insights into angiosperm evolution, floral development and chemical biosynthesis.</title>
        <authorList>
            <person name="Jiao Y."/>
        </authorList>
    </citation>
    <scope>NUCLEOTIDE SEQUENCE [LARGE SCALE GENOMIC DNA]</scope>
    <source>
        <strain evidence="3">IBCAS-2021</strain>
        <tissue evidence="3">Leaf</tissue>
    </source>
</reference>